<dbReference type="InterPro" id="IPR025966">
    <property type="entry name" value="OppC_N"/>
</dbReference>
<dbReference type="CDD" id="cd06261">
    <property type="entry name" value="TM_PBP2"/>
    <property type="match status" value="1"/>
</dbReference>
<evidence type="ECO:0000256" key="4">
    <source>
        <dbReference type="ARBA" id="ARBA00022692"/>
    </source>
</evidence>
<evidence type="ECO:0000256" key="1">
    <source>
        <dbReference type="ARBA" id="ARBA00004651"/>
    </source>
</evidence>
<dbReference type="Proteomes" id="UP000281708">
    <property type="component" value="Unassembled WGS sequence"/>
</dbReference>
<dbReference type="PANTHER" id="PTHR43386">
    <property type="entry name" value="OLIGOPEPTIDE TRANSPORT SYSTEM PERMEASE PROTEIN APPC"/>
    <property type="match status" value="1"/>
</dbReference>
<protein>
    <submittedName>
        <fullName evidence="9">ABC transporter permease</fullName>
    </submittedName>
</protein>
<name>A0A3L8P5B6_9ACTN</name>
<keyword evidence="10" id="KW-1185">Reference proteome</keyword>
<dbReference type="GO" id="GO:0055085">
    <property type="term" value="P:transmembrane transport"/>
    <property type="evidence" value="ECO:0007669"/>
    <property type="project" value="InterPro"/>
</dbReference>
<dbReference type="Pfam" id="PF12911">
    <property type="entry name" value="OppC_N"/>
    <property type="match status" value="1"/>
</dbReference>
<dbReference type="OrthoDB" id="8906042at2"/>
<evidence type="ECO:0000256" key="7">
    <source>
        <dbReference type="RuleBase" id="RU363032"/>
    </source>
</evidence>
<gene>
    <name evidence="9" type="ORF">D9V37_04575</name>
</gene>
<feature type="transmembrane region" description="Helical" evidence="7">
    <location>
        <begin position="6"/>
        <end position="26"/>
    </location>
</feature>
<keyword evidence="5 7" id="KW-1133">Transmembrane helix</keyword>
<keyword evidence="2 7" id="KW-0813">Transport</keyword>
<dbReference type="EMBL" id="RDBE01000002">
    <property type="protein sequence ID" value="RLV50415.1"/>
    <property type="molecule type" value="Genomic_DNA"/>
</dbReference>
<dbReference type="SUPFAM" id="SSF161098">
    <property type="entry name" value="MetI-like"/>
    <property type="match status" value="1"/>
</dbReference>
<evidence type="ECO:0000256" key="6">
    <source>
        <dbReference type="ARBA" id="ARBA00023136"/>
    </source>
</evidence>
<evidence type="ECO:0000313" key="10">
    <source>
        <dbReference type="Proteomes" id="UP000281708"/>
    </source>
</evidence>
<sequence>MEVLVGGAIVVVIVVAGFAAPLIAPYRPDAIDFARLLSPPSGAHLFGTDDSGRDVFSRTLYGLRVDLVVVLLVTYIPLPIGVVVGAVAGHVGGVVDAVVSRLTDIMISFPFIVLVIATVAIVGPGLTGVAIGIPLVSWALYARLARSQMLLLREQQFMLAATTLGFRRSRVIFRHGVPNLLRTCLVYSTVDIVLNLLVLAGLSYLGLGQQPPGAELGTIIAGGESNLLDAWWIATLPGLVLVLFGIGMGLLGDGLSDDETRSNP</sequence>
<organism evidence="9 10">
    <name type="scientific">Nocardioides mangrovicus</name>
    <dbReference type="NCBI Taxonomy" id="2478913"/>
    <lineage>
        <taxon>Bacteria</taxon>
        <taxon>Bacillati</taxon>
        <taxon>Actinomycetota</taxon>
        <taxon>Actinomycetes</taxon>
        <taxon>Propionibacteriales</taxon>
        <taxon>Nocardioidaceae</taxon>
        <taxon>Nocardioides</taxon>
    </lineage>
</organism>
<feature type="domain" description="ABC transmembrane type-1" evidence="8">
    <location>
        <begin position="63"/>
        <end position="252"/>
    </location>
</feature>
<dbReference type="Pfam" id="PF00528">
    <property type="entry name" value="BPD_transp_1"/>
    <property type="match status" value="1"/>
</dbReference>
<dbReference type="PROSITE" id="PS50928">
    <property type="entry name" value="ABC_TM1"/>
    <property type="match status" value="1"/>
</dbReference>
<dbReference type="PANTHER" id="PTHR43386:SF1">
    <property type="entry name" value="D,D-DIPEPTIDE TRANSPORT SYSTEM PERMEASE PROTEIN DDPC-RELATED"/>
    <property type="match status" value="1"/>
</dbReference>
<comment type="caution">
    <text evidence="9">The sequence shown here is derived from an EMBL/GenBank/DDBJ whole genome shotgun (WGS) entry which is preliminary data.</text>
</comment>
<evidence type="ECO:0000313" key="9">
    <source>
        <dbReference type="EMBL" id="RLV50415.1"/>
    </source>
</evidence>
<comment type="similarity">
    <text evidence="7">Belongs to the binding-protein-dependent transport system permease family.</text>
</comment>
<dbReference type="InterPro" id="IPR035906">
    <property type="entry name" value="MetI-like_sf"/>
</dbReference>
<evidence type="ECO:0000256" key="2">
    <source>
        <dbReference type="ARBA" id="ARBA00022448"/>
    </source>
</evidence>
<dbReference type="InterPro" id="IPR050366">
    <property type="entry name" value="BP-dependent_transpt_permease"/>
</dbReference>
<evidence type="ECO:0000256" key="3">
    <source>
        <dbReference type="ARBA" id="ARBA00022475"/>
    </source>
</evidence>
<feature type="transmembrane region" description="Helical" evidence="7">
    <location>
        <begin position="230"/>
        <end position="251"/>
    </location>
</feature>
<keyword evidence="3" id="KW-1003">Cell membrane</keyword>
<dbReference type="AlphaFoldDB" id="A0A3L8P5B6"/>
<keyword evidence="4 7" id="KW-0812">Transmembrane</keyword>
<keyword evidence="6 7" id="KW-0472">Membrane</keyword>
<evidence type="ECO:0000256" key="5">
    <source>
        <dbReference type="ARBA" id="ARBA00022989"/>
    </source>
</evidence>
<accession>A0A3L8P5B6</accession>
<reference evidence="9 10" key="1">
    <citation type="submission" date="2018-10" db="EMBL/GenBank/DDBJ databases">
        <title>Marmoricola sp. 4Q3S-7 whole genome shotgun sequence.</title>
        <authorList>
            <person name="Li F."/>
        </authorList>
    </citation>
    <scope>NUCLEOTIDE SEQUENCE [LARGE SCALE GENOMIC DNA]</scope>
    <source>
        <strain evidence="9 10">4Q3S-7</strain>
    </source>
</reference>
<feature type="transmembrane region" description="Helical" evidence="7">
    <location>
        <begin position="111"/>
        <end position="141"/>
    </location>
</feature>
<feature type="transmembrane region" description="Helical" evidence="7">
    <location>
        <begin position="184"/>
        <end position="207"/>
    </location>
</feature>
<dbReference type="InterPro" id="IPR000515">
    <property type="entry name" value="MetI-like"/>
</dbReference>
<dbReference type="Gene3D" id="1.10.3720.10">
    <property type="entry name" value="MetI-like"/>
    <property type="match status" value="1"/>
</dbReference>
<proteinExistence type="inferred from homology"/>
<dbReference type="GO" id="GO:0005886">
    <property type="term" value="C:plasma membrane"/>
    <property type="evidence" value="ECO:0007669"/>
    <property type="project" value="UniProtKB-SubCell"/>
</dbReference>
<comment type="subcellular location">
    <subcellularLocation>
        <location evidence="1 7">Cell membrane</location>
        <topology evidence="1 7">Multi-pass membrane protein</topology>
    </subcellularLocation>
</comment>
<feature type="transmembrane region" description="Helical" evidence="7">
    <location>
        <begin position="67"/>
        <end position="91"/>
    </location>
</feature>
<evidence type="ECO:0000259" key="8">
    <source>
        <dbReference type="PROSITE" id="PS50928"/>
    </source>
</evidence>